<gene>
    <name evidence="2" type="ORF">BON30_32170</name>
</gene>
<evidence type="ECO:0000313" key="3">
    <source>
        <dbReference type="Proteomes" id="UP000182229"/>
    </source>
</evidence>
<dbReference type="STRING" id="83449.BON30_32170"/>
<organism evidence="2 3">
    <name type="scientific">Cystobacter ferrugineus</name>
    <dbReference type="NCBI Taxonomy" id="83449"/>
    <lineage>
        <taxon>Bacteria</taxon>
        <taxon>Pseudomonadati</taxon>
        <taxon>Myxococcota</taxon>
        <taxon>Myxococcia</taxon>
        <taxon>Myxococcales</taxon>
        <taxon>Cystobacterineae</taxon>
        <taxon>Archangiaceae</taxon>
        <taxon>Cystobacter</taxon>
    </lineage>
</organism>
<dbReference type="AlphaFoldDB" id="A0A1L9B2E6"/>
<evidence type="ECO:0000313" key="2">
    <source>
        <dbReference type="EMBL" id="OJH36427.1"/>
    </source>
</evidence>
<sequence length="184" mass="19264">MSVDKAFRDMVRNEIEIQLKPLRDLVSRLEAGTSDLDSLRSVAEQLAPLASAVGPLFGVSGGAQRSSAAAAATRRSPGRPPRASSAAASSSSSSASAGGKRRGRKPAASTEGGARDCAIIGCGKPSRTKGYCAAHYQKLRMLEKTNRRPGEWKDYAEPNSVEDIKLPRGRAAAKALAEAQKNAG</sequence>
<accession>A0A1L9B2E6</accession>
<reference evidence="2 3" key="2">
    <citation type="submission" date="2016-12" db="EMBL/GenBank/DDBJ databases">
        <title>Draft Genome Sequence of Cystobacter ferrugineus Strain Cbfe23.</title>
        <authorList>
            <person name="Akbar S."/>
            <person name="Dowd S.E."/>
            <person name="Stevens D.C."/>
        </authorList>
    </citation>
    <scope>NUCLEOTIDE SEQUENCE [LARGE SCALE GENOMIC DNA]</scope>
    <source>
        <strain evidence="2 3">Cbfe23</strain>
    </source>
</reference>
<feature type="region of interest" description="Disordered" evidence="1">
    <location>
        <begin position="64"/>
        <end position="113"/>
    </location>
</feature>
<reference evidence="3" key="1">
    <citation type="submission" date="2016-11" db="EMBL/GenBank/DDBJ databases">
        <authorList>
            <person name="Shukria A."/>
            <person name="Stevens D.C."/>
        </authorList>
    </citation>
    <scope>NUCLEOTIDE SEQUENCE [LARGE SCALE GENOMIC DNA]</scope>
    <source>
        <strain evidence="3">Cbfe23</strain>
    </source>
</reference>
<protein>
    <submittedName>
        <fullName evidence="2">Cell wall protein</fullName>
    </submittedName>
</protein>
<comment type="caution">
    <text evidence="2">The sequence shown here is derived from an EMBL/GenBank/DDBJ whole genome shotgun (WGS) entry which is preliminary data.</text>
</comment>
<evidence type="ECO:0000256" key="1">
    <source>
        <dbReference type="SAM" id="MobiDB-lite"/>
    </source>
</evidence>
<feature type="compositionally biased region" description="Low complexity" evidence="1">
    <location>
        <begin position="64"/>
        <end position="98"/>
    </location>
</feature>
<dbReference type="OrthoDB" id="5383118at2"/>
<dbReference type="EMBL" id="MPIN01000010">
    <property type="protein sequence ID" value="OJH36427.1"/>
    <property type="molecule type" value="Genomic_DNA"/>
</dbReference>
<proteinExistence type="predicted"/>
<dbReference type="RefSeq" id="WP_071902313.1">
    <property type="nucleotide sequence ID" value="NZ_MPIN01000010.1"/>
</dbReference>
<name>A0A1L9B2E6_9BACT</name>
<dbReference type="Proteomes" id="UP000182229">
    <property type="component" value="Unassembled WGS sequence"/>
</dbReference>
<keyword evidence="3" id="KW-1185">Reference proteome</keyword>